<evidence type="ECO:0000256" key="2">
    <source>
        <dbReference type="ARBA" id="ARBA00012438"/>
    </source>
</evidence>
<keyword evidence="5" id="KW-0808">Transferase</keyword>
<feature type="domain" description="Histidine kinase/HSP90-like ATPase" evidence="4">
    <location>
        <begin position="4"/>
        <end position="79"/>
    </location>
</feature>
<dbReference type="RefSeq" id="WP_305881026.1">
    <property type="nucleotide sequence ID" value="NZ_JBHLVF010000059.1"/>
</dbReference>
<dbReference type="EC" id="2.7.13.3" evidence="2"/>
<dbReference type="GO" id="GO:0004673">
    <property type="term" value="F:protein histidine kinase activity"/>
    <property type="evidence" value="ECO:0007669"/>
    <property type="project" value="UniProtKB-EC"/>
</dbReference>
<keyword evidence="6" id="KW-1185">Reference proteome</keyword>
<evidence type="ECO:0000256" key="1">
    <source>
        <dbReference type="ARBA" id="ARBA00000085"/>
    </source>
</evidence>
<dbReference type="InterPro" id="IPR036890">
    <property type="entry name" value="HATPase_C_sf"/>
</dbReference>
<keyword evidence="3" id="KW-0902">Two-component regulatory system</keyword>
<dbReference type="Proteomes" id="UP001589818">
    <property type="component" value="Unassembled WGS sequence"/>
</dbReference>
<evidence type="ECO:0000313" key="5">
    <source>
        <dbReference type="EMBL" id="MFC0396445.1"/>
    </source>
</evidence>
<proteinExistence type="predicted"/>
<dbReference type="Pfam" id="PF02518">
    <property type="entry name" value="HATPase_c"/>
    <property type="match status" value="1"/>
</dbReference>
<keyword evidence="5" id="KW-0418">Kinase</keyword>
<accession>A0ABV6JNQ1</accession>
<evidence type="ECO:0000259" key="4">
    <source>
        <dbReference type="Pfam" id="PF02518"/>
    </source>
</evidence>
<protein>
    <recommendedName>
        <fullName evidence="2">histidine kinase</fullName>
        <ecNumber evidence="2">2.7.13.3</ecNumber>
    </recommendedName>
</protein>
<dbReference type="EMBL" id="JBHLVF010000059">
    <property type="protein sequence ID" value="MFC0396445.1"/>
    <property type="molecule type" value="Genomic_DNA"/>
</dbReference>
<gene>
    <name evidence="5" type="ORF">ACFFJ8_34465</name>
</gene>
<reference evidence="5 6" key="1">
    <citation type="submission" date="2024-09" db="EMBL/GenBank/DDBJ databases">
        <authorList>
            <person name="Sun Q."/>
            <person name="Mori K."/>
        </authorList>
    </citation>
    <scope>NUCLEOTIDE SEQUENCE [LARGE SCALE GENOMIC DNA]</scope>
    <source>
        <strain evidence="5 6">CCM 4839</strain>
    </source>
</reference>
<dbReference type="InterPro" id="IPR003594">
    <property type="entry name" value="HATPase_dom"/>
</dbReference>
<dbReference type="InterPro" id="IPR004358">
    <property type="entry name" value="Sig_transdc_His_kin-like_C"/>
</dbReference>
<dbReference type="SUPFAM" id="SSF55874">
    <property type="entry name" value="ATPase domain of HSP90 chaperone/DNA topoisomerase II/histidine kinase"/>
    <property type="match status" value="1"/>
</dbReference>
<evidence type="ECO:0000256" key="3">
    <source>
        <dbReference type="ARBA" id="ARBA00023012"/>
    </source>
</evidence>
<name>A0ABV6JNQ1_9BACL</name>
<sequence>MLIVRASGEAIEIVVSDDGVGMYKEQIDTWSRTFEIPDRGAGSGIGLSNVNRRLIRQFGETLRIAARPGGGTVVTMPIPILHEEDHGQR</sequence>
<evidence type="ECO:0000313" key="6">
    <source>
        <dbReference type="Proteomes" id="UP001589818"/>
    </source>
</evidence>
<organism evidence="5 6">
    <name type="scientific">Paenibacillus mendelii</name>
    <dbReference type="NCBI Taxonomy" id="206163"/>
    <lineage>
        <taxon>Bacteria</taxon>
        <taxon>Bacillati</taxon>
        <taxon>Bacillota</taxon>
        <taxon>Bacilli</taxon>
        <taxon>Bacillales</taxon>
        <taxon>Paenibacillaceae</taxon>
        <taxon>Paenibacillus</taxon>
    </lineage>
</organism>
<dbReference type="Gene3D" id="3.30.565.10">
    <property type="entry name" value="Histidine kinase-like ATPase, C-terminal domain"/>
    <property type="match status" value="1"/>
</dbReference>
<dbReference type="PRINTS" id="PR00344">
    <property type="entry name" value="BCTRLSENSOR"/>
</dbReference>
<comment type="caution">
    <text evidence="5">The sequence shown here is derived from an EMBL/GenBank/DDBJ whole genome shotgun (WGS) entry which is preliminary data.</text>
</comment>
<comment type="catalytic activity">
    <reaction evidence="1">
        <text>ATP + protein L-histidine = ADP + protein N-phospho-L-histidine.</text>
        <dbReference type="EC" id="2.7.13.3"/>
    </reaction>
</comment>